<feature type="region of interest" description="Disordered" evidence="1">
    <location>
        <begin position="124"/>
        <end position="147"/>
    </location>
</feature>
<dbReference type="Proteomes" id="UP000777438">
    <property type="component" value="Unassembled WGS sequence"/>
</dbReference>
<feature type="compositionally biased region" description="Polar residues" evidence="1">
    <location>
        <begin position="184"/>
        <end position="193"/>
    </location>
</feature>
<comment type="caution">
    <text evidence="2">The sequence shown here is derived from an EMBL/GenBank/DDBJ whole genome shotgun (WGS) entry which is preliminary data.</text>
</comment>
<feature type="compositionally biased region" description="Basic and acidic residues" evidence="1">
    <location>
        <begin position="18"/>
        <end position="32"/>
    </location>
</feature>
<organism evidence="2 3">
    <name type="scientific">Thelonectria olida</name>
    <dbReference type="NCBI Taxonomy" id="1576542"/>
    <lineage>
        <taxon>Eukaryota</taxon>
        <taxon>Fungi</taxon>
        <taxon>Dikarya</taxon>
        <taxon>Ascomycota</taxon>
        <taxon>Pezizomycotina</taxon>
        <taxon>Sordariomycetes</taxon>
        <taxon>Hypocreomycetidae</taxon>
        <taxon>Hypocreales</taxon>
        <taxon>Nectriaceae</taxon>
        <taxon>Thelonectria</taxon>
    </lineage>
</organism>
<reference evidence="2 3" key="1">
    <citation type="journal article" date="2021" name="Nat. Commun.">
        <title>Genetic determinants of endophytism in the Arabidopsis root mycobiome.</title>
        <authorList>
            <person name="Mesny F."/>
            <person name="Miyauchi S."/>
            <person name="Thiergart T."/>
            <person name="Pickel B."/>
            <person name="Atanasova L."/>
            <person name="Karlsson M."/>
            <person name="Huettel B."/>
            <person name="Barry K.W."/>
            <person name="Haridas S."/>
            <person name="Chen C."/>
            <person name="Bauer D."/>
            <person name="Andreopoulos W."/>
            <person name="Pangilinan J."/>
            <person name="LaButti K."/>
            <person name="Riley R."/>
            <person name="Lipzen A."/>
            <person name="Clum A."/>
            <person name="Drula E."/>
            <person name="Henrissat B."/>
            <person name="Kohler A."/>
            <person name="Grigoriev I.V."/>
            <person name="Martin F.M."/>
            <person name="Hacquard S."/>
        </authorList>
    </citation>
    <scope>NUCLEOTIDE SEQUENCE [LARGE SCALE GENOMIC DNA]</scope>
    <source>
        <strain evidence="2 3">MPI-CAGE-CH-0241</strain>
    </source>
</reference>
<accession>A0A9P9AEK2</accession>
<feature type="region of interest" description="Disordered" evidence="1">
    <location>
        <begin position="163"/>
        <end position="233"/>
    </location>
</feature>
<gene>
    <name evidence="2" type="ORF">B0T10DRAFT_467018</name>
</gene>
<protein>
    <submittedName>
        <fullName evidence="2">Uncharacterized protein</fullName>
    </submittedName>
</protein>
<name>A0A9P9AEK2_9HYPO</name>
<proteinExistence type="predicted"/>
<keyword evidence="3" id="KW-1185">Reference proteome</keyword>
<evidence type="ECO:0000256" key="1">
    <source>
        <dbReference type="SAM" id="MobiDB-lite"/>
    </source>
</evidence>
<sequence length="233" mass="27556">MPRPEPVKVPLEEIRRTLEDLDRQRARDRAQRGFEATQPRNRPGRAFVDETAIQGLRKSPQEPVRVPLDEIRRTLSDLDRQHVEERARRREERRPQKASVPQVRGGKFMLPPEEIARTMNDLDRERAEETTRRRRIARSREVMESDLRNGKLRVPLEEVHRTIDSLDHRHAERTAHRREGGRQQEASKPQTQGEKVMMPLEEITHKDSVHKRPWSRSSETAGLDYQLRRSHVH</sequence>
<feature type="region of interest" description="Disordered" evidence="1">
    <location>
        <begin position="18"/>
        <end position="46"/>
    </location>
</feature>
<feature type="region of interest" description="Disordered" evidence="1">
    <location>
        <begin position="75"/>
        <end position="106"/>
    </location>
</feature>
<evidence type="ECO:0000313" key="2">
    <source>
        <dbReference type="EMBL" id="KAH6869799.1"/>
    </source>
</evidence>
<feature type="compositionally biased region" description="Basic and acidic residues" evidence="1">
    <location>
        <begin position="163"/>
        <end position="182"/>
    </location>
</feature>
<feature type="compositionally biased region" description="Basic and acidic residues" evidence="1">
    <location>
        <begin position="138"/>
        <end position="147"/>
    </location>
</feature>
<evidence type="ECO:0000313" key="3">
    <source>
        <dbReference type="Proteomes" id="UP000777438"/>
    </source>
</evidence>
<dbReference type="AlphaFoldDB" id="A0A9P9AEK2"/>
<dbReference type="OrthoDB" id="5103304at2759"/>
<feature type="compositionally biased region" description="Basic and acidic residues" evidence="1">
    <location>
        <begin position="75"/>
        <end position="95"/>
    </location>
</feature>
<dbReference type="EMBL" id="JAGPYM010000065">
    <property type="protein sequence ID" value="KAH6869799.1"/>
    <property type="molecule type" value="Genomic_DNA"/>
</dbReference>